<evidence type="ECO:0000313" key="3">
    <source>
        <dbReference type="Proteomes" id="UP001281761"/>
    </source>
</evidence>
<keyword evidence="3" id="KW-1185">Reference proteome</keyword>
<dbReference type="Proteomes" id="UP001281761">
    <property type="component" value="Unassembled WGS sequence"/>
</dbReference>
<feature type="region of interest" description="Disordered" evidence="1">
    <location>
        <begin position="744"/>
        <end position="777"/>
    </location>
</feature>
<protein>
    <submittedName>
        <fullName evidence="2">Uncharacterized protein</fullName>
    </submittedName>
</protein>
<dbReference type="EMBL" id="JARBJD010000217">
    <property type="protein sequence ID" value="KAK2946863.1"/>
    <property type="molecule type" value="Genomic_DNA"/>
</dbReference>
<sequence>MIESCVSLSTNHLYGTGIRDLNLGGSVLCSNTSFTDCTTSTTQLVNYHFTTRRDLKEANTRHLFTLCTFKKCTGTGGAMFIVFWDAELSNTGLFNCLFQTCRTTSPLAGGGEPFLDGCSSIRLDSLRFRECSSVHGNGHDLCFNSSSAVVSLSTVSNCDSTSTPKENRIFPIDIAVGDPLPDPADIATIQSLVTHQTTSTTAEIVVTLDKEVTGSLLVLVSNSEGTGRTDPTKAPNIGRVLLFSIKSSSMGKCTASIGETGLLQLPLDDYQVVTSSFSGVYIEFRTFISAECVLDKSRTPAILNLGGFVLEGETFVLTLQNDMTLNATFSENKSTIDLGMIGESSGWIEKEVFLIMSGKKKGNDSILVYIPSSLFFKIPLAACLTDIEVSELNEAKTELKLSFSSRLLKANQDYEITIKPKDGSDEIVMNVTTDDSGLIADQTVKLYPSNENVEGWKNSIGFGKEYEVVGISAKIGEKKFPTHFSPILLKMPNEPVQVEKAECSTDQPTTTIVSVEGSRLIEDETYTLTLSGTPTDPHLLDVHTTAISVVASSSTKAKSAPLPLSSTSSSSLLFDHKYTITAITNGSETGIIVGTPSFTTRSTPTLKSVLCTLKVGDAKTAEVSISGSNVPDGEYRLILKNIVSSKETVLKLNCMNSEGKVEVEIFSSSTLEYGANYEVLSLSSSSVTVVLPTELTNRLLTMPGVPARVRSVSCVLTEDLKTHVEVVICGENLPVGETLTGKVKEVDPSSGSTTGSEIALPSTTIASTTNTEPIEIG</sequence>
<accession>A0ABQ9X5J9</accession>
<gene>
    <name evidence="2" type="ORF">BLNAU_18242</name>
</gene>
<evidence type="ECO:0000313" key="2">
    <source>
        <dbReference type="EMBL" id="KAK2946863.1"/>
    </source>
</evidence>
<reference evidence="2 3" key="1">
    <citation type="journal article" date="2022" name="bioRxiv">
        <title>Genomics of Preaxostyla Flagellates Illuminates Evolutionary Transitions and the Path Towards Mitochondrial Loss.</title>
        <authorList>
            <person name="Novak L.V.F."/>
            <person name="Treitli S.C."/>
            <person name="Pyrih J."/>
            <person name="Halakuc P."/>
            <person name="Pipaliya S.V."/>
            <person name="Vacek V."/>
            <person name="Brzon O."/>
            <person name="Soukal P."/>
            <person name="Eme L."/>
            <person name="Dacks J.B."/>
            <person name="Karnkowska A."/>
            <person name="Elias M."/>
            <person name="Hampl V."/>
        </authorList>
    </citation>
    <scope>NUCLEOTIDE SEQUENCE [LARGE SCALE GENOMIC DNA]</scope>
    <source>
        <strain evidence="2">NAU3</strain>
        <tissue evidence="2">Gut</tissue>
    </source>
</reference>
<evidence type="ECO:0000256" key="1">
    <source>
        <dbReference type="SAM" id="MobiDB-lite"/>
    </source>
</evidence>
<feature type="compositionally biased region" description="Polar residues" evidence="1">
    <location>
        <begin position="749"/>
        <end position="777"/>
    </location>
</feature>
<organism evidence="2 3">
    <name type="scientific">Blattamonas nauphoetae</name>
    <dbReference type="NCBI Taxonomy" id="2049346"/>
    <lineage>
        <taxon>Eukaryota</taxon>
        <taxon>Metamonada</taxon>
        <taxon>Preaxostyla</taxon>
        <taxon>Oxymonadida</taxon>
        <taxon>Blattamonas</taxon>
    </lineage>
</organism>
<proteinExistence type="predicted"/>
<comment type="caution">
    <text evidence="2">The sequence shown here is derived from an EMBL/GenBank/DDBJ whole genome shotgun (WGS) entry which is preliminary data.</text>
</comment>
<name>A0ABQ9X5J9_9EUKA</name>